<reference evidence="12" key="1">
    <citation type="submission" date="2017-08" db="EMBL/GenBank/DDBJ databases">
        <authorList>
            <person name="Cuomo C."/>
            <person name="Billmyre B."/>
            <person name="Heitman J."/>
        </authorList>
    </citation>
    <scope>NUCLEOTIDE SEQUENCE</scope>
    <source>
        <strain evidence="12">CBS 12478</strain>
    </source>
</reference>
<dbReference type="CDD" id="cd03250">
    <property type="entry name" value="ABCC_MRP_domain1"/>
    <property type="match status" value="1"/>
</dbReference>
<feature type="transmembrane region" description="Helical" evidence="11">
    <location>
        <begin position="171"/>
        <end position="190"/>
    </location>
</feature>
<dbReference type="InterPro" id="IPR050173">
    <property type="entry name" value="ABC_transporter_C-like"/>
</dbReference>
<dbReference type="CDD" id="cd18596">
    <property type="entry name" value="ABC_6TM_VMR1_D1_like"/>
    <property type="match status" value="1"/>
</dbReference>
<evidence type="ECO:0000313" key="13">
    <source>
        <dbReference type="Proteomes" id="UP000322225"/>
    </source>
</evidence>
<keyword evidence="13" id="KW-1185">Reference proteome</keyword>
<evidence type="ECO:0000256" key="2">
    <source>
        <dbReference type="ARBA" id="ARBA00022448"/>
    </source>
</evidence>
<dbReference type="CDD" id="cd18580">
    <property type="entry name" value="ABC_6TM_ABCC_D2"/>
    <property type="match status" value="1"/>
</dbReference>
<evidence type="ECO:0000256" key="10">
    <source>
        <dbReference type="SAM" id="MobiDB-lite"/>
    </source>
</evidence>
<dbReference type="CDD" id="cd03244">
    <property type="entry name" value="ABCC_MRP_domain2"/>
    <property type="match status" value="1"/>
</dbReference>
<gene>
    <name evidence="12" type="ORF">CI109_101443</name>
</gene>
<comment type="subcellular location">
    <subcellularLocation>
        <location evidence="1">Membrane</location>
        <topology evidence="1">Multi-pass membrane protein</topology>
    </subcellularLocation>
</comment>
<evidence type="ECO:0000256" key="9">
    <source>
        <dbReference type="ARBA" id="ARBA00023180"/>
    </source>
</evidence>
<accession>A0A5M6BXD1</accession>
<dbReference type="Proteomes" id="UP000322225">
    <property type="component" value="Chromosome 3"/>
</dbReference>
<dbReference type="KEGG" id="ksn:43590434"/>
<dbReference type="Pfam" id="PF00664">
    <property type="entry name" value="ABC_membrane"/>
    <property type="match status" value="2"/>
</dbReference>
<dbReference type="InterPro" id="IPR003439">
    <property type="entry name" value="ABC_transporter-like_ATP-bd"/>
</dbReference>
<dbReference type="Pfam" id="PF00005">
    <property type="entry name" value="ABC_tran"/>
    <property type="match status" value="2"/>
</dbReference>
<feature type="transmembrane region" description="Helical" evidence="11">
    <location>
        <begin position="328"/>
        <end position="346"/>
    </location>
</feature>
<reference evidence="12" key="2">
    <citation type="submission" date="2024-01" db="EMBL/GenBank/DDBJ databases">
        <title>Comparative genomics of Cryptococcus and Kwoniella reveals pathogenesis evolution and contrasting modes of karyotype evolution via chromosome fusion or intercentromeric recombination.</title>
        <authorList>
            <person name="Coelho M.A."/>
            <person name="David-Palma M."/>
            <person name="Shea T."/>
            <person name="Bowers K."/>
            <person name="McGinley-Smith S."/>
            <person name="Mohammad A.W."/>
            <person name="Gnirke A."/>
            <person name="Yurkov A.M."/>
            <person name="Nowrousian M."/>
            <person name="Sun S."/>
            <person name="Cuomo C.A."/>
            <person name="Heitman J."/>
        </authorList>
    </citation>
    <scope>NUCLEOTIDE SEQUENCE</scope>
    <source>
        <strain evidence="12">CBS 12478</strain>
    </source>
</reference>
<evidence type="ECO:0000256" key="1">
    <source>
        <dbReference type="ARBA" id="ARBA00004141"/>
    </source>
</evidence>
<evidence type="ECO:0000256" key="8">
    <source>
        <dbReference type="ARBA" id="ARBA00023136"/>
    </source>
</evidence>
<dbReference type="GO" id="GO:0016887">
    <property type="term" value="F:ATP hydrolysis activity"/>
    <property type="evidence" value="ECO:0007669"/>
    <property type="project" value="InterPro"/>
</dbReference>
<feature type="region of interest" description="Disordered" evidence="10">
    <location>
        <begin position="915"/>
        <end position="936"/>
    </location>
</feature>
<feature type="compositionally biased region" description="Basic and acidic residues" evidence="10">
    <location>
        <begin position="921"/>
        <end position="936"/>
    </location>
</feature>
<feature type="transmembrane region" description="Helical" evidence="11">
    <location>
        <begin position="1097"/>
        <end position="1127"/>
    </location>
</feature>
<keyword evidence="5" id="KW-0547">Nucleotide-binding</keyword>
<dbReference type="InterPro" id="IPR011527">
    <property type="entry name" value="ABC1_TM_dom"/>
</dbReference>
<dbReference type="RefSeq" id="XP_031859490.1">
    <property type="nucleotide sequence ID" value="XM_032006277.1"/>
</dbReference>
<dbReference type="InterPro" id="IPR044726">
    <property type="entry name" value="ABCC_6TM_D2"/>
</dbReference>
<dbReference type="SUPFAM" id="SSF52540">
    <property type="entry name" value="P-loop containing nucleoside triphosphate hydrolases"/>
    <property type="match status" value="2"/>
</dbReference>
<keyword evidence="3 11" id="KW-0812">Transmembrane</keyword>
<feature type="compositionally biased region" description="Polar residues" evidence="10">
    <location>
        <begin position="1"/>
        <end position="14"/>
    </location>
</feature>
<dbReference type="OrthoDB" id="6500128at2759"/>
<evidence type="ECO:0000256" key="5">
    <source>
        <dbReference type="ARBA" id="ARBA00022741"/>
    </source>
</evidence>
<evidence type="ECO:0000256" key="7">
    <source>
        <dbReference type="ARBA" id="ARBA00022989"/>
    </source>
</evidence>
<feature type="transmembrane region" description="Helical" evidence="11">
    <location>
        <begin position="476"/>
        <end position="498"/>
    </location>
</feature>
<feature type="transmembrane region" description="Helical" evidence="11">
    <location>
        <begin position="1010"/>
        <end position="1030"/>
    </location>
</feature>
<dbReference type="InterPro" id="IPR017871">
    <property type="entry name" value="ABC_transporter-like_CS"/>
</dbReference>
<dbReference type="FunFam" id="3.40.50.300:FF:000825">
    <property type="entry name" value="ABC bile acid transporter"/>
    <property type="match status" value="1"/>
</dbReference>
<sequence length="1546" mass="171583">MSTSPPSETDTLLPSESPWDDPDQRDHDRPVQLDGFKRNVQLCKSVLCAALPVTLGLEVLHLTWLLSDMEGSNANKGEDMTHATFKGQMWTDIVGVVVMLATYLVLIASVVKPISVEPSSTIPELRNIRLHRTLCTMLFLACLGLLILHPLPDAIHIIATHLPPPTLPEPLLTTISRLRSGALALSLLAVGCMRRGPKLFYPHPKLGMGFGLNEDEGGEGEVVIKLTPAGEEDQPLPSAITIEEGQEAGQAPPNHQQNIFDYTNSSMLNFIFLSFMAPLFRTSMRKESISQTDLPLIEERTRKSFIQETIHSGHGGSKKVTHWELLRTLWVGRITIILTVLFLRIIRNIFSFAQIAAIHEIIQSFQDPSGSDKSYAYLMCWAMLFGQMVEVLLSANTAVQENYMLHIPVRMTLRTMLFTKILRTTDAKAMEAHHVDPNDESKQGQGRSQIMNLLTIDTGMVASLANESWNLSNGTITLLIGVISLYSMLGVSAFVGIACIPLSAPLSVIVAKQIKICDRAWARARDARTGALKEFLTGIKVIKLNAFEPYYLRHIRRLRENEVRWQRWRYTLGTCFNILAEQLPLLAMLVMFTFHTKVLHRPLDPATAFVTLNIFNRVKEGIQTVPDAIQRLIIARVSLDRLTQYLNQPELGQERSDSRSARIVCQQATISWPASEQEPSSEAPSFRLREADLQVPDGKLTLLCGPLGSGKTLLLRAFLGEAKVEQGAVLAPRSAPDATPPTPLQGVSHWTTADWITDSVAYAPQQSFIRHGTIRDNILFGQPMWPERYREALRQAALLPDLEIFDDGDLTEVGENGVTLSGGQKARVNLARCIYSRAKTVYLDDILSAVDAHTCQFIYQECLKGSLLKDRTVVLVSHHVGLVLPGAQYVISLTKDGRVEEACPAKQATLEPVSPTLEARNQTDRASQKAYRERDKATQSSRKLYEAEHKEIGQVRRNHYMMVFTAAGGRWYWLLLGLLCVLDRTSTLYRNFWIERWSSDPDPANITFNLTIYAVIFSGGAIIGSVRWIWLYGVGNVGFYSGASKRIHETALKRVFQAPLQFFESTPQGRILNIFGHDMFELDCDTADDFGRTVMDFLVVASAAVVVFLKAPVIAVITLAFGVPLFWASGHMNKLRNDIRRLAAIAGSPLYSLYNEAIDGVVMVRAFGQNDLLMNIMKIVQDRERTAWLAHYSVQCWVRAVVRSVAAVLVAATGFVLIEQDISAGEAGLILVFAMVVSGGLYGLMEQYSSLEITFVSAERVNHYITMTDHESEEGSIPEPEWPSQGHILVQDLKVRYAPDLPEVLKGVSFEAKPGQRVGLVGATGSGKSTLALSLFRAIESHGGTITIDGLDISDIALYELRSRLNMIAQDGTLSSGTLREALDVTGEKDDYEIYEALRRVHLLSDNLSKDELEKNPFANLDTFVAIEAANFSQGQRQLLCLARALLKRSKILVMDEATSSVDFETDAKITATIKECFAGMTMLVIAHRLATIMQYDQVLVLDKGQIVESGKPLDLVQDPETAFHGLCMAQGRDEFNMLLALAKAG</sequence>
<dbReference type="PROSITE" id="PS50929">
    <property type="entry name" value="ABC_TM1F"/>
    <property type="match status" value="2"/>
</dbReference>
<keyword evidence="4" id="KW-0677">Repeat</keyword>
<feature type="region of interest" description="Disordered" evidence="10">
    <location>
        <begin position="1"/>
        <end position="30"/>
    </location>
</feature>
<evidence type="ECO:0000256" key="3">
    <source>
        <dbReference type="ARBA" id="ARBA00022692"/>
    </source>
</evidence>
<evidence type="ECO:0000256" key="6">
    <source>
        <dbReference type="ARBA" id="ARBA00022840"/>
    </source>
</evidence>
<dbReference type="PANTHER" id="PTHR24223">
    <property type="entry name" value="ATP-BINDING CASSETTE SUB-FAMILY C"/>
    <property type="match status" value="1"/>
</dbReference>
<keyword evidence="7 11" id="KW-1133">Transmembrane helix</keyword>
<dbReference type="GO" id="GO:0005524">
    <property type="term" value="F:ATP binding"/>
    <property type="evidence" value="ECO:0007669"/>
    <property type="project" value="UniProtKB-KW"/>
</dbReference>
<evidence type="ECO:0000256" key="11">
    <source>
        <dbReference type="SAM" id="Phobius"/>
    </source>
</evidence>
<name>A0A5M6BXD1_9TREE</name>
<evidence type="ECO:0000313" key="12">
    <source>
        <dbReference type="EMBL" id="WWD17007.1"/>
    </source>
</evidence>
<dbReference type="PROSITE" id="PS50893">
    <property type="entry name" value="ABC_TRANSPORTER_2"/>
    <property type="match status" value="2"/>
</dbReference>
<dbReference type="FunFam" id="1.20.1560.10:FF:000013">
    <property type="entry name" value="ABC transporter C family member 2"/>
    <property type="match status" value="1"/>
</dbReference>
<dbReference type="Gene3D" id="1.20.1560.10">
    <property type="entry name" value="ABC transporter type 1, transmembrane domain"/>
    <property type="match status" value="2"/>
</dbReference>
<organism evidence="12 13">
    <name type="scientific">Kwoniella shandongensis</name>
    <dbReference type="NCBI Taxonomy" id="1734106"/>
    <lineage>
        <taxon>Eukaryota</taxon>
        <taxon>Fungi</taxon>
        <taxon>Dikarya</taxon>
        <taxon>Basidiomycota</taxon>
        <taxon>Agaricomycotina</taxon>
        <taxon>Tremellomycetes</taxon>
        <taxon>Tremellales</taxon>
        <taxon>Cryptococcaceae</taxon>
        <taxon>Kwoniella</taxon>
    </lineage>
</organism>
<dbReference type="Gene3D" id="3.40.50.300">
    <property type="entry name" value="P-loop containing nucleotide triphosphate hydrolases"/>
    <property type="match status" value="2"/>
</dbReference>
<dbReference type="GO" id="GO:0140359">
    <property type="term" value="F:ABC-type transporter activity"/>
    <property type="evidence" value="ECO:0007669"/>
    <property type="project" value="InterPro"/>
</dbReference>
<feature type="transmembrane region" description="Helical" evidence="11">
    <location>
        <begin position="87"/>
        <end position="111"/>
    </location>
</feature>
<keyword evidence="8 11" id="KW-0472">Membrane</keyword>
<feature type="transmembrane region" description="Helical" evidence="11">
    <location>
        <begin position="971"/>
        <end position="989"/>
    </location>
</feature>
<dbReference type="SUPFAM" id="SSF90123">
    <property type="entry name" value="ABC transporter transmembrane region"/>
    <property type="match status" value="2"/>
</dbReference>
<keyword evidence="6" id="KW-0067">ATP-binding</keyword>
<feature type="transmembrane region" description="Helical" evidence="11">
    <location>
        <begin position="375"/>
        <end position="395"/>
    </location>
</feature>
<dbReference type="PROSITE" id="PS00211">
    <property type="entry name" value="ABC_TRANSPORTER_1"/>
    <property type="match status" value="2"/>
</dbReference>
<dbReference type="SMART" id="SM00382">
    <property type="entry name" value="AAA"/>
    <property type="match status" value="2"/>
</dbReference>
<dbReference type="PANTHER" id="PTHR24223:SF353">
    <property type="entry name" value="ABC TRANSPORTER ATP-BINDING PROTEIN_PERMEASE VMR1-RELATED"/>
    <property type="match status" value="1"/>
</dbReference>
<dbReference type="InterPro" id="IPR036640">
    <property type="entry name" value="ABC1_TM_sf"/>
</dbReference>
<keyword evidence="9" id="KW-0325">Glycoprotein</keyword>
<proteinExistence type="predicted"/>
<protein>
    <submittedName>
        <fullName evidence="12">Uncharacterized protein</fullName>
    </submittedName>
</protein>
<dbReference type="InterPro" id="IPR027417">
    <property type="entry name" value="P-loop_NTPase"/>
</dbReference>
<dbReference type="GO" id="GO:0000329">
    <property type="term" value="C:fungal-type vacuole membrane"/>
    <property type="evidence" value="ECO:0007669"/>
    <property type="project" value="TreeGrafter"/>
</dbReference>
<keyword evidence="2" id="KW-0813">Transport</keyword>
<feature type="transmembrane region" description="Helical" evidence="11">
    <location>
        <begin position="132"/>
        <end position="151"/>
    </location>
</feature>
<feature type="transmembrane region" description="Helical" evidence="11">
    <location>
        <begin position="46"/>
        <end position="67"/>
    </location>
</feature>
<dbReference type="EMBL" id="CP144053">
    <property type="protein sequence ID" value="WWD17007.1"/>
    <property type="molecule type" value="Genomic_DNA"/>
</dbReference>
<dbReference type="GeneID" id="43590434"/>
<feature type="transmembrane region" description="Helical" evidence="11">
    <location>
        <begin position="1224"/>
        <end position="1244"/>
    </location>
</feature>
<evidence type="ECO:0000256" key="4">
    <source>
        <dbReference type="ARBA" id="ARBA00022737"/>
    </source>
</evidence>
<dbReference type="InterPro" id="IPR003593">
    <property type="entry name" value="AAA+_ATPase"/>
</dbReference>
<feature type="transmembrane region" description="Helical" evidence="11">
    <location>
        <begin position="1200"/>
        <end position="1218"/>
    </location>
</feature>
<dbReference type="FunFam" id="3.40.50.300:FF:001354">
    <property type="entry name" value="ATP-binding cassette (ABC) transporter, putative"/>
    <property type="match status" value="1"/>
</dbReference>